<evidence type="ECO:0000256" key="3">
    <source>
        <dbReference type="ARBA" id="ARBA00010742"/>
    </source>
</evidence>
<dbReference type="Pfam" id="PF13379">
    <property type="entry name" value="NMT1_2"/>
    <property type="match status" value="1"/>
</dbReference>
<evidence type="ECO:0000256" key="9">
    <source>
        <dbReference type="SAM" id="MobiDB-lite"/>
    </source>
</evidence>
<dbReference type="CDD" id="cd13553">
    <property type="entry name" value="PBP2_NrtA_CpmA_like"/>
    <property type="match status" value="1"/>
</dbReference>
<evidence type="ECO:0000256" key="8">
    <source>
        <dbReference type="ARBA" id="ARBA00023136"/>
    </source>
</evidence>
<keyword evidence="7" id="KW-0732">Signal</keyword>
<dbReference type="AlphaFoldDB" id="A0A6J6FC36"/>
<dbReference type="Gene3D" id="3.40.190.10">
    <property type="entry name" value="Periplasmic binding protein-like II"/>
    <property type="match status" value="2"/>
</dbReference>
<dbReference type="InterPro" id="IPR044527">
    <property type="entry name" value="NrtA/CpmA_ABC-bd_dom"/>
</dbReference>
<keyword evidence="4" id="KW-0813">Transport</keyword>
<dbReference type="SUPFAM" id="SSF53850">
    <property type="entry name" value="Periplasmic binding protein-like II"/>
    <property type="match status" value="1"/>
</dbReference>
<sequence>MTVRPTRARRRVLVAALTASLALLAAACGDDESSSDATDAAVTTVAAPTTAAATTEPASPDTTEAAAPTTAAPETTAAAEPLEGTLNLGFFPNVTHAPALVGVEEGLFAEALGDGVELNTFTFNAGTEAVEALFAEAIDISFIGPNPAINAWAQSEGTAIRIISGSTSGGAYLVVKPEITSVEQLAGRTLATPSLGNTQDVALRAWLKENGLETTPDGGGDVSILPQSNSTTLEAFIGGAIDGAWVPEPWATRLIEEGGGTVLVDERGLWPDTDGEYVTTHIIVRTAFLEERPDIVKAFLAGLLASLDSIAADPEAAQASVIAQIDAITGQQSNPDVIAASFGNLTFTADPIAGSLQGSADDAIEIGLLDPVELAGIHDLTLLNELLAERGENEVSGL</sequence>
<dbReference type="PROSITE" id="PS51257">
    <property type="entry name" value="PROKAR_LIPOPROTEIN"/>
    <property type="match status" value="1"/>
</dbReference>
<organism evidence="10">
    <name type="scientific">freshwater metagenome</name>
    <dbReference type="NCBI Taxonomy" id="449393"/>
    <lineage>
        <taxon>unclassified sequences</taxon>
        <taxon>metagenomes</taxon>
        <taxon>ecological metagenomes</taxon>
    </lineage>
</organism>
<dbReference type="GO" id="GO:0042597">
    <property type="term" value="C:periplasmic space"/>
    <property type="evidence" value="ECO:0007669"/>
    <property type="project" value="UniProtKB-SubCell"/>
</dbReference>
<dbReference type="PANTHER" id="PTHR30024">
    <property type="entry name" value="ALIPHATIC SULFONATES-BINDING PROTEIN-RELATED"/>
    <property type="match status" value="1"/>
</dbReference>
<dbReference type="GO" id="GO:0012505">
    <property type="term" value="C:endomembrane system"/>
    <property type="evidence" value="ECO:0007669"/>
    <property type="project" value="UniProtKB-SubCell"/>
</dbReference>
<evidence type="ECO:0000256" key="6">
    <source>
        <dbReference type="ARBA" id="ARBA00022519"/>
    </source>
</evidence>
<gene>
    <name evidence="10" type="ORF">UFOPK1493_03339</name>
</gene>
<evidence type="ECO:0000256" key="2">
    <source>
        <dbReference type="ARBA" id="ARBA00004418"/>
    </source>
</evidence>
<evidence type="ECO:0000256" key="4">
    <source>
        <dbReference type="ARBA" id="ARBA00022448"/>
    </source>
</evidence>
<proteinExistence type="inferred from homology"/>
<accession>A0A6J6FC36</accession>
<feature type="region of interest" description="Disordered" evidence="9">
    <location>
        <begin position="48"/>
        <end position="74"/>
    </location>
</feature>
<dbReference type="EMBL" id="CAEZSR010000179">
    <property type="protein sequence ID" value="CAB4584955.1"/>
    <property type="molecule type" value="Genomic_DNA"/>
</dbReference>
<keyword evidence="5" id="KW-1003">Cell membrane</keyword>
<evidence type="ECO:0000256" key="1">
    <source>
        <dbReference type="ARBA" id="ARBA00004308"/>
    </source>
</evidence>
<evidence type="ECO:0000256" key="7">
    <source>
        <dbReference type="ARBA" id="ARBA00022729"/>
    </source>
</evidence>
<evidence type="ECO:0000256" key="5">
    <source>
        <dbReference type="ARBA" id="ARBA00022475"/>
    </source>
</evidence>
<name>A0A6J6FC36_9ZZZZ</name>
<keyword evidence="8" id="KW-0472">Membrane</keyword>
<comment type="similarity">
    <text evidence="3">Belongs to the bacterial solute-binding protein SsuA/TauA family.</text>
</comment>
<keyword evidence="6" id="KW-0997">Cell inner membrane</keyword>
<comment type="subcellular location">
    <subcellularLocation>
        <location evidence="1">Endomembrane system</location>
    </subcellularLocation>
    <subcellularLocation>
        <location evidence="2">Periplasm</location>
    </subcellularLocation>
</comment>
<evidence type="ECO:0000313" key="10">
    <source>
        <dbReference type="EMBL" id="CAB4584955.1"/>
    </source>
</evidence>
<dbReference type="PANTHER" id="PTHR30024:SF47">
    <property type="entry name" value="TAURINE-BINDING PERIPLASMIC PROTEIN"/>
    <property type="match status" value="1"/>
</dbReference>
<reference evidence="10" key="1">
    <citation type="submission" date="2020-05" db="EMBL/GenBank/DDBJ databases">
        <authorList>
            <person name="Chiriac C."/>
            <person name="Salcher M."/>
            <person name="Ghai R."/>
            <person name="Kavagutti S V."/>
        </authorList>
    </citation>
    <scope>NUCLEOTIDE SEQUENCE</scope>
</reference>
<protein>
    <submittedName>
        <fullName evidence="10">Unannotated protein</fullName>
    </submittedName>
</protein>